<dbReference type="AlphaFoldDB" id="U4UPQ7"/>
<dbReference type="OrthoDB" id="247013at2759"/>
<accession>U4UPQ7</accession>
<evidence type="ECO:0000313" key="2">
    <source>
        <dbReference type="Proteomes" id="UP000030742"/>
    </source>
</evidence>
<proteinExistence type="predicted"/>
<sequence>MGTLWRCCAISQQLLQEPVVTCHLVKLYNKRALIELFLDRRLLPAEFKHIKSLQDVKDRRQDRGPIRPSRISLHLSCVKIGNEWTIPVCGYVFSERSYRELATKLCPKCNKPFNANEIVILNPSSEEDIVLMRTRIVVRQASNKKLEIRMEKSSYTATETAGKCTPNALNQQSRKLSH</sequence>
<dbReference type="InterPro" id="IPR006735">
    <property type="entry name" value="Rtf2"/>
</dbReference>
<dbReference type="STRING" id="77166.U4UPQ7"/>
<gene>
    <name evidence="1" type="ORF">D910_11750</name>
</gene>
<organism evidence="1 2">
    <name type="scientific">Dendroctonus ponderosae</name>
    <name type="common">Mountain pine beetle</name>
    <dbReference type="NCBI Taxonomy" id="77166"/>
    <lineage>
        <taxon>Eukaryota</taxon>
        <taxon>Metazoa</taxon>
        <taxon>Ecdysozoa</taxon>
        <taxon>Arthropoda</taxon>
        <taxon>Hexapoda</taxon>
        <taxon>Insecta</taxon>
        <taxon>Pterygota</taxon>
        <taxon>Neoptera</taxon>
        <taxon>Endopterygota</taxon>
        <taxon>Coleoptera</taxon>
        <taxon>Polyphaga</taxon>
        <taxon>Cucujiformia</taxon>
        <taxon>Curculionidae</taxon>
        <taxon>Scolytinae</taxon>
        <taxon>Dendroctonus</taxon>
    </lineage>
</organism>
<evidence type="ECO:0008006" key="3">
    <source>
        <dbReference type="Google" id="ProtNLM"/>
    </source>
</evidence>
<dbReference type="GO" id="GO:0006274">
    <property type="term" value="P:DNA replication termination"/>
    <property type="evidence" value="ECO:0007669"/>
    <property type="project" value="TreeGrafter"/>
</dbReference>
<evidence type="ECO:0000313" key="1">
    <source>
        <dbReference type="EMBL" id="ERL94473.1"/>
    </source>
</evidence>
<dbReference type="GO" id="GO:0005634">
    <property type="term" value="C:nucleus"/>
    <property type="evidence" value="ECO:0007669"/>
    <property type="project" value="TreeGrafter"/>
</dbReference>
<dbReference type="PANTHER" id="PTHR12775:SF0">
    <property type="entry name" value="REPLICATION TERMINATION FACTOR 2"/>
    <property type="match status" value="1"/>
</dbReference>
<reference evidence="1 2" key="1">
    <citation type="journal article" date="2013" name="Genome Biol.">
        <title>Draft genome of the mountain pine beetle, Dendroctonus ponderosae Hopkins, a major forest pest.</title>
        <authorList>
            <person name="Keeling C.I."/>
            <person name="Yuen M.M."/>
            <person name="Liao N.Y."/>
            <person name="Docking T.R."/>
            <person name="Chan S.K."/>
            <person name="Taylor G.A."/>
            <person name="Palmquist D.L."/>
            <person name="Jackman S.D."/>
            <person name="Nguyen A."/>
            <person name="Li M."/>
            <person name="Henderson H."/>
            <person name="Janes J.K."/>
            <person name="Zhao Y."/>
            <person name="Pandoh P."/>
            <person name="Moore R."/>
            <person name="Sperling F.A."/>
            <person name="Huber D.P."/>
            <person name="Birol I."/>
            <person name="Jones S.J."/>
            <person name="Bohlmann J."/>
        </authorList>
    </citation>
    <scope>NUCLEOTIDE SEQUENCE</scope>
</reference>
<dbReference type="PANTHER" id="PTHR12775">
    <property type="entry name" value="PROTEIN C20ORF43 HOMOLOG"/>
    <property type="match status" value="1"/>
</dbReference>
<name>U4UPQ7_DENPD</name>
<dbReference type="Pfam" id="PF04641">
    <property type="entry name" value="Rtf2"/>
    <property type="match status" value="2"/>
</dbReference>
<protein>
    <recommendedName>
        <fullName evidence="3">Replication termination factor 2 domain-containing protein 1</fullName>
    </recommendedName>
</protein>
<dbReference type="EMBL" id="KB632390">
    <property type="protein sequence ID" value="ERL94473.1"/>
    <property type="molecule type" value="Genomic_DNA"/>
</dbReference>
<dbReference type="Proteomes" id="UP000030742">
    <property type="component" value="Unassembled WGS sequence"/>
</dbReference>